<keyword evidence="6" id="KW-1185">Reference proteome</keyword>
<dbReference type="InterPro" id="IPR001764">
    <property type="entry name" value="Glyco_hydro_3_N"/>
</dbReference>
<keyword evidence="2 5" id="KW-0378">Hydrolase</keyword>
<evidence type="ECO:0000256" key="3">
    <source>
        <dbReference type="SAM" id="MobiDB-lite"/>
    </source>
</evidence>
<name>A0ABU2MND8_9ACTN</name>
<evidence type="ECO:0000256" key="1">
    <source>
        <dbReference type="ARBA" id="ARBA00005336"/>
    </source>
</evidence>
<feature type="compositionally biased region" description="Basic and acidic residues" evidence="3">
    <location>
        <begin position="364"/>
        <end position="379"/>
    </location>
</feature>
<dbReference type="InterPro" id="IPR013783">
    <property type="entry name" value="Ig-like_fold"/>
</dbReference>
<dbReference type="Proteomes" id="UP001183246">
    <property type="component" value="Unassembled WGS sequence"/>
</dbReference>
<dbReference type="InterPro" id="IPR050288">
    <property type="entry name" value="Cellulose_deg_GH3"/>
</dbReference>
<dbReference type="InterPro" id="IPR026891">
    <property type="entry name" value="Fn3-like"/>
</dbReference>
<dbReference type="InterPro" id="IPR002772">
    <property type="entry name" value="Glyco_hydro_3_C"/>
</dbReference>
<feature type="region of interest" description="Disordered" evidence="3">
    <location>
        <begin position="364"/>
        <end position="387"/>
    </location>
</feature>
<sequence length="780" mass="82955">MPEPALWRDPLLPTHERVEALLAAMTREEKLAQLGSHWWSSTDTTAGPGRGEIAPLEHAFTAGRRTFEEATAHGLGHLTRVFGSEPVTPAAGVARLRARQRHLTFATRLGIPAIVHEECLTGFTTLGATVYPAPLAWAATFSPDLVQAMAEAIGRDMRAVGVHQGLSPVLDVVRDYRWGRVEETMGEDPYLVATLGTAYVRGLQSSGIIATLKHFAGYSAARAGRNHAPVPIGPREFADVILPPFEMAIREGGAGSVMNSYSDIDGRPAAAHAQLLTTTLREEWGFTGTVVSDYWAIAFLDMTHRVSPDRASSGALALHAGIDIELPATDAYARLRDADVSDALIERAARRVLTQKTQLGLLDPDWRPIPEPGIDRGPDPEPDLDSPANRALARRIAEKSVILLANPHDTLPLTAPPAHVALLGPCADDPRTFLGCYSFPNHVLSRYEEHGTGIRVDSLRTALHSELPDTRIEYAPGVPVRDPDTSGIPAAVEAARAADLCVLCVGDLASLFGRGTSGEGCDAPDLSLPGAQAQLVEAVLATGTPTVLVAVSGRPYALGPYADRCTAVVQAFLPGEEGGPAIASVLSGRVNPSGHLPVGIPRDPGGQPGTYLAPPLGRFSEGISSLDPTPLYPLGHGGSYTTFAFEDLALSAASIPADGTLTATLLVRNTGSREGEDVVQLYLSDEVAQVTRPVRELVGYARVRLAPGESCHVTFHLHADRTSFTGLDHHRIVEPGTFTLAVGHSAEDLPLTTRFEITGTGPRVIEGARVMTTPAEVRRA</sequence>
<dbReference type="InterPro" id="IPR036962">
    <property type="entry name" value="Glyco_hydro_3_N_sf"/>
</dbReference>
<dbReference type="SUPFAM" id="SSF52279">
    <property type="entry name" value="Beta-D-glucan exohydrolase, C-terminal domain"/>
    <property type="match status" value="1"/>
</dbReference>
<dbReference type="EMBL" id="JAVREL010000005">
    <property type="protein sequence ID" value="MDT0343127.1"/>
    <property type="molecule type" value="Genomic_DNA"/>
</dbReference>
<dbReference type="PANTHER" id="PTHR42715">
    <property type="entry name" value="BETA-GLUCOSIDASE"/>
    <property type="match status" value="1"/>
</dbReference>
<evidence type="ECO:0000259" key="4">
    <source>
        <dbReference type="SMART" id="SM01217"/>
    </source>
</evidence>
<dbReference type="Gene3D" id="3.40.50.1700">
    <property type="entry name" value="Glycoside hydrolase family 3 C-terminal domain"/>
    <property type="match status" value="1"/>
</dbReference>
<dbReference type="Gene3D" id="2.60.40.10">
    <property type="entry name" value="Immunoglobulins"/>
    <property type="match status" value="1"/>
</dbReference>
<dbReference type="Pfam" id="PF00933">
    <property type="entry name" value="Glyco_hydro_3"/>
    <property type="match status" value="1"/>
</dbReference>
<dbReference type="InterPro" id="IPR017853">
    <property type="entry name" value="GH"/>
</dbReference>
<protein>
    <submittedName>
        <fullName evidence="5">Glycoside hydrolase family 3 N-terminal domain-containing protein</fullName>
    </submittedName>
</protein>
<dbReference type="Pfam" id="PF01915">
    <property type="entry name" value="Glyco_hydro_3_C"/>
    <property type="match status" value="1"/>
</dbReference>
<dbReference type="Gene3D" id="3.20.20.300">
    <property type="entry name" value="Glycoside hydrolase, family 3, N-terminal domain"/>
    <property type="match status" value="1"/>
</dbReference>
<reference evidence="6" key="1">
    <citation type="submission" date="2023-07" db="EMBL/GenBank/DDBJ databases">
        <title>30 novel species of actinomycetes from the DSMZ collection.</title>
        <authorList>
            <person name="Nouioui I."/>
        </authorList>
    </citation>
    <scope>NUCLEOTIDE SEQUENCE [LARGE SCALE GENOMIC DNA]</scope>
    <source>
        <strain evidence="6">DSM 44938</strain>
    </source>
</reference>
<comment type="caution">
    <text evidence="5">The sequence shown here is derived from an EMBL/GenBank/DDBJ whole genome shotgun (WGS) entry which is preliminary data.</text>
</comment>
<dbReference type="GO" id="GO:0016787">
    <property type="term" value="F:hydrolase activity"/>
    <property type="evidence" value="ECO:0007669"/>
    <property type="project" value="UniProtKB-KW"/>
</dbReference>
<feature type="domain" description="Fibronectin type III-like" evidence="4">
    <location>
        <begin position="677"/>
        <end position="746"/>
    </location>
</feature>
<dbReference type="InterPro" id="IPR036881">
    <property type="entry name" value="Glyco_hydro_3_C_sf"/>
</dbReference>
<accession>A0ABU2MND8</accession>
<evidence type="ECO:0000256" key="2">
    <source>
        <dbReference type="ARBA" id="ARBA00022801"/>
    </source>
</evidence>
<dbReference type="SMART" id="SM01217">
    <property type="entry name" value="Fn3_like"/>
    <property type="match status" value="1"/>
</dbReference>
<dbReference type="SUPFAM" id="SSF51445">
    <property type="entry name" value="(Trans)glycosidases"/>
    <property type="match status" value="1"/>
</dbReference>
<organism evidence="5 6">
    <name type="scientific">Streptomyces litchfieldiae</name>
    <dbReference type="NCBI Taxonomy" id="3075543"/>
    <lineage>
        <taxon>Bacteria</taxon>
        <taxon>Bacillati</taxon>
        <taxon>Actinomycetota</taxon>
        <taxon>Actinomycetes</taxon>
        <taxon>Kitasatosporales</taxon>
        <taxon>Streptomycetaceae</taxon>
        <taxon>Streptomyces</taxon>
    </lineage>
</organism>
<dbReference type="PRINTS" id="PR00133">
    <property type="entry name" value="GLHYDRLASE3"/>
</dbReference>
<evidence type="ECO:0000313" key="6">
    <source>
        <dbReference type="Proteomes" id="UP001183246"/>
    </source>
</evidence>
<proteinExistence type="inferred from homology"/>
<dbReference type="RefSeq" id="WP_311704267.1">
    <property type="nucleotide sequence ID" value="NZ_JAVREL010000005.1"/>
</dbReference>
<evidence type="ECO:0000313" key="5">
    <source>
        <dbReference type="EMBL" id="MDT0343127.1"/>
    </source>
</evidence>
<dbReference type="Pfam" id="PF14310">
    <property type="entry name" value="Fn3-like"/>
    <property type="match status" value="1"/>
</dbReference>
<dbReference type="PANTHER" id="PTHR42715:SF10">
    <property type="entry name" value="BETA-GLUCOSIDASE"/>
    <property type="match status" value="1"/>
</dbReference>
<gene>
    <name evidence="5" type="ORF">RM590_10940</name>
</gene>
<comment type="similarity">
    <text evidence="1">Belongs to the glycosyl hydrolase 3 family.</text>
</comment>